<dbReference type="SUPFAM" id="SSF52047">
    <property type="entry name" value="RNI-like"/>
    <property type="match status" value="1"/>
</dbReference>
<name>A0A067T1M9_GALM3</name>
<evidence type="ECO:0000256" key="1">
    <source>
        <dbReference type="SAM" id="MobiDB-lite"/>
    </source>
</evidence>
<reference evidence="3" key="1">
    <citation type="journal article" date="2014" name="Proc. Natl. Acad. Sci. U.S.A.">
        <title>Extensive sampling of basidiomycete genomes demonstrates inadequacy of the white-rot/brown-rot paradigm for wood decay fungi.</title>
        <authorList>
            <person name="Riley R."/>
            <person name="Salamov A.A."/>
            <person name="Brown D.W."/>
            <person name="Nagy L.G."/>
            <person name="Floudas D."/>
            <person name="Held B.W."/>
            <person name="Levasseur A."/>
            <person name="Lombard V."/>
            <person name="Morin E."/>
            <person name="Otillar R."/>
            <person name="Lindquist E.A."/>
            <person name="Sun H."/>
            <person name="LaButti K.M."/>
            <person name="Schmutz J."/>
            <person name="Jabbour D."/>
            <person name="Luo H."/>
            <person name="Baker S.E."/>
            <person name="Pisabarro A.G."/>
            <person name="Walton J.D."/>
            <person name="Blanchette R.A."/>
            <person name="Henrissat B."/>
            <person name="Martin F."/>
            <person name="Cullen D."/>
            <person name="Hibbett D.S."/>
            <person name="Grigoriev I.V."/>
        </authorList>
    </citation>
    <scope>NUCLEOTIDE SEQUENCE [LARGE SCALE GENOMIC DNA]</scope>
    <source>
        <strain evidence="3">CBS 339.88</strain>
    </source>
</reference>
<feature type="region of interest" description="Disordered" evidence="1">
    <location>
        <begin position="1"/>
        <end position="33"/>
    </location>
</feature>
<protein>
    <recommendedName>
        <fullName evidence="4">F-box domain-containing protein</fullName>
    </recommendedName>
</protein>
<proteinExistence type="predicted"/>
<accession>A0A067T1M9</accession>
<evidence type="ECO:0000313" key="2">
    <source>
        <dbReference type="EMBL" id="KDR72913.1"/>
    </source>
</evidence>
<evidence type="ECO:0008006" key="4">
    <source>
        <dbReference type="Google" id="ProtNLM"/>
    </source>
</evidence>
<dbReference type="AlphaFoldDB" id="A0A067T1M9"/>
<evidence type="ECO:0000313" key="3">
    <source>
        <dbReference type="Proteomes" id="UP000027222"/>
    </source>
</evidence>
<gene>
    <name evidence="2" type="ORF">GALMADRAFT_252258</name>
</gene>
<dbReference type="Gene3D" id="3.80.10.10">
    <property type="entry name" value="Ribonuclease Inhibitor"/>
    <property type="match status" value="1"/>
</dbReference>
<organism evidence="2 3">
    <name type="scientific">Galerina marginata (strain CBS 339.88)</name>
    <dbReference type="NCBI Taxonomy" id="685588"/>
    <lineage>
        <taxon>Eukaryota</taxon>
        <taxon>Fungi</taxon>
        <taxon>Dikarya</taxon>
        <taxon>Basidiomycota</taxon>
        <taxon>Agaricomycotina</taxon>
        <taxon>Agaricomycetes</taxon>
        <taxon>Agaricomycetidae</taxon>
        <taxon>Agaricales</taxon>
        <taxon>Agaricineae</taxon>
        <taxon>Strophariaceae</taxon>
        <taxon>Galerina</taxon>
    </lineage>
</organism>
<dbReference type="HOGENOM" id="CLU_020999_5_1_1"/>
<dbReference type="EMBL" id="KL142387">
    <property type="protein sequence ID" value="KDR72913.1"/>
    <property type="molecule type" value="Genomic_DNA"/>
</dbReference>
<feature type="compositionally biased region" description="Polar residues" evidence="1">
    <location>
        <begin position="7"/>
        <end position="20"/>
    </location>
</feature>
<keyword evidence="3" id="KW-1185">Reference proteome</keyword>
<dbReference type="OrthoDB" id="3047947at2759"/>
<dbReference type="Proteomes" id="UP000027222">
    <property type="component" value="Unassembled WGS sequence"/>
</dbReference>
<sequence>MDPHSAKSASSIHPETLETSEYSHAEEPQRNSSPIASMSEELLILILDMVRDSFDLDDSGRRRKLPIVASHVSRFWRSVALENGLWWSDIVIIYPWKEEFLKLCLQRSKQCLLNISILDHTIEDENGLLPTSKEYQCILDLLFPYLARCRVLTIRDEGRDIPSPFLEQFQSVDLPCLEKFTFEGEATDYERFFHQRELMALFPSAPRLRDIRLLGVGIEHFIVPPCSPPVNPPPLTSLHLSRTMDGATRTPFSELKRTLEACPLLDTLAIYGNVLGEWPGLHTSCNVPSLETLYILSNMLTVSELLLFLIAPQLKELVIAPIVISDLGLLVSQSRTNPGLIQQRFPVLRSLTLAIGYRQAFDAVNSASICFPHVDRLTLANLYSTPFALHFTTQDSFSGFPIFPNLLYLALTDVDETIIQIIYDVQMFRAGHNLPLRTVYLDSASFEKAKIYLDLDGILSIEEGEGTLNLQFMEANIWEVQRRKLLHSENKSIFVGV</sequence>
<dbReference type="InterPro" id="IPR032675">
    <property type="entry name" value="LRR_dom_sf"/>
</dbReference>